<name>A0ACA9LRE8_9GLOM</name>
<evidence type="ECO:0000313" key="1">
    <source>
        <dbReference type="EMBL" id="CAG8545932.1"/>
    </source>
</evidence>
<reference evidence="1" key="1">
    <citation type="submission" date="2021-06" db="EMBL/GenBank/DDBJ databases">
        <authorList>
            <person name="Kallberg Y."/>
            <person name="Tangrot J."/>
            <person name="Rosling A."/>
        </authorList>
    </citation>
    <scope>NUCLEOTIDE SEQUENCE</scope>
    <source>
        <strain evidence="1">MA461A</strain>
    </source>
</reference>
<organism evidence="1 2">
    <name type="scientific">Racocetra persica</name>
    <dbReference type="NCBI Taxonomy" id="160502"/>
    <lineage>
        <taxon>Eukaryota</taxon>
        <taxon>Fungi</taxon>
        <taxon>Fungi incertae sedis</taxon>
        <taxon>Mucoromycota</taxon>
        <taxon>Glomeromycotina</taxon>
        <taxon>Glomeromycetes</taxon>
        <taxon>Diversisporales</taxon>
        <taxon>Gigasporaceae</taxon>
        <taxon>Racocetra</taxon>
    </lineage>
</organism>
<accession>A0ACA9LRE8</accession>
<protein>
    <submittedName>
        <fullName evidence="1">4621_t:CDS:1</fullName>
    </submittedName>
</protein>
<dbReference type="EMBL" id="CAJVQC010004842">
    <property type="protein sequence ID" value="CAG8545932.1"/>
    <property type="molecule type" value="Genomic_DNA"/>
</dbReference>
<proteinExistence type="predicted"/>
<evidence type="ECO:0000313" key="2">
    <source>
        <dbReference type="Proteomes" id="UP000789920"/>
    </source>
</evidence>
<keyword evidence="2" id="KW-1185">Reference proteome</keyword>
<dbReference type="Proteomes" id="UP000789920">
    <property type="component" value="Unassembled WGS sequence"/>
</dbReference>
<sequence>MYLCQRCQKQEVRELGEKCKFCRQGTPIESIPVGDNLSALRSDPKLRPTTELYEEMKERAKTIQIRQAKRHGSQFNTPTTSRQNTPAHSRQPSRSQTPELIQFSRSTSPENQKQFRKQVDETYDIPEFSTLNQSPATDAGSYVGIAVPYQITDEQESLSGSFLDDSQILSQFPTKEDTAKTLNINKNDQLGEISQLFQQITKENNGESPIDPNDENYVSPSVSPLLNVPQQYKRLSFTSDAFSVITNEINEEIASSPLEDSKEFNYSEEIIKRVNNLGEQQLETIIEEEEGPENETENQEDYRQIIDVVLEGEENKRKLVRRKVNVKKFAEKTGKKIIEIGSRVADVALSETTQNIAKVVLAPIPGGSVVADFTIGGLRQAKQTIGEIQQKKRDLLATKNLLTENEEEFFDVDEAEKLTTEHAEQEQNYFLKVNQKLDELLNRRNSANEKFKQSVDIMENQVDFSAQINQISKDIGVVNTTQKNLVEAITKMGEGIKTQSDEFEKKLTTDINTSLNSLNFSTQLTQLKTDLTKNLKPQSPQSQNNNGLMIVIAIGFIANLALGILNYFKKSPEVQPPTA</sequence>
<gene>
    <name evidence="1" type="ORF">RPERSI_LOCUS3752</name>
</gene>
<comment type="caution">
    <text evidence="1">The sequence shown here is derived from an EMBL/GenBank/DDBJ whole genome shotgun (WGS) entry which is preliminary data.</text>
</comment>